<evidence type="ECO:0000256" key="4">
    <source>
        <dbReference type="ARBA" id="ARBA00022692"/>
    </source>
</evidence>
<dbReference type="EMBL" id="JAODOP010000004">
    <property type="protein sequence ID" value="MEF3834784.1"/>
    <property type="molecule type" value="Genomic_DNA"/>
</dbReference>
<feature type="domain" description="TonB-dependent receptor plug" evidence="8">
    <location>
        <begin position="224"/>
        <end position="331"/>
    </location>
</feature>
<evidence type="ECO:0000256" key="6">
    <source>
        <dbReference type="ARBA" id="ARBA00023237"/>
    </source>
</evidence>
<keyword evidence="9" id="KW-0675">Receptor</keyword>
<dbReference type="NCBIfam" id="TIGR04056">
    <property type="entry name" value="OMP_RagA_SusC"/>
    <property type="match status" value="1"/>
</dbReference>
<dbReference type="Pfam" id="PF07715">
    <property type="entry name" value="Plug"/>
    <property type="match status" value="1"/>
</dbReference>
<evidence type="ECO:0000256" key="3">
    <source>
        <dbReference type="ARBA" id="ARBA00022452"/>
    </source>
</evidence>
<keyword evidence="2 7" id="KW-0813">Transport</keyword>
<accession>A0ABU7XVM5</accession>
<dbReference type="RefSeq" id="WP_303307096.1">
    <property type="nucleotide sequence ID" value="NZ_JAODOP010000004.1"/>
</dbReference>
<dbReference type="InterPro" id="IPR023997">
    <property type="entry name" value="TonB-dep_OMP_SusC/RagA_CS"/>
</dbReference>
<dbReference type="Pfam" id="PF13715">
    <property type="entry name" value="CarbopepD_reg_2"/>
    <property type="match status" value="1"/>
</dbReference>
<evidence type="ECO:0000313" key="9">
    <source>
        <dbReference type="EMBL" id="MEF3834784.1"/>
    </source>
</evidence>
<comment type="subcellular location">
    <subcellularLocation>
        <location evidence="1 7">Cell outer membrane</location>
        <topology evidence="1 7">Multi-pass membrane protein</topology>
    </subcellularLocation>
</comment>
<evidence type="ECO:0000256" key="1">
    <source>
        <dbReference type="ARBA" id="ARBA00004571"/>
    </source>
</evidence>
<dbReference type="InterPro" id="IPR037066">
    <property type="entry name" value="Plug_dom_sf"/>
</dbReference>
<evidence type="ECO:0000256" key="5">
    <source>
        <dbReference type="ARBA" id="ARBA00023136"/>
    </source>
</evidence>
<dbReference type="InterPro" id="IPR039426">
    <property type="entry name" value="TonB-dep_rcpt-like"/>
</dbReference>
<proteinExistence type="inferred from homology"/>
<organism evidence="9 10">
    <name type="scientific">Flavivirga spongiicola</name>
    <dbReference type="NCBI Taxonomy" id="421621"/>
    <lineage>
        <taxon>Bacteria</taxon>
        <taxon>Pseudomonadati</taxon>
        <taxon>Bacteroidota</taxon>
        <taxon>Flavobacteriia</taxon>
        <taxon>Flavobacteriales</taxon>
        <taxon>Flavobacteriaceae</taxon>
        <taxon>Flavivirga</taxon>
    </lineage>
</organism>
<gene>
    <name evidence="9" type="ORF">N1F79_16750</name>
</gene>
<evidence type="ECO:0000256" key="2">
    <source>
        <dbReference type="ARBA" id="ARBA00022448"/>
    </source>
</evidence>
<dbReference type="SUPFAM" id="SSF56935">
    <property type="entry name" value="Porins"/>
    <property type="match status" value="1"/>
</dbReference>
<dbReference type="SUPFAM" id="SSF49464">
    <property type="entry name" value="Carboxypeptidase regulatory domain-like"/>
    <property type="match status" value="1"/>
</dbReference>
<name>A0ABU7XVM5_9FLAO</name>
<evidence type="ECO:0000259" key="8">
    <source>
        <dbReference type="Pfam" id="PF07715"/>
    </source>
</evidence>
<dbReference type="InterPro" id="IPR008969">
    <property type="entry name" value="CarboxyPept-like_regulatory"/>
</dbReference>
<dbReference type="PROSITE" id="PS52016">
    <property type="entry name" value="TONB_DEPENDENT_REC_3"/>
    <property type="match status" value="1"/>
</dbReference>
<sequence>MEIKLKNKSLYFRKKLLLIIMRTFVFLCCITAFGFTPSDVLSQNTKIKIDIDNTLTVDEVFDLIMEQTDYKFIYQEGIFKDFPRVKVKKGIVSANKLLQKSLSSGNFNVVLSSNNTVVVKERRKQSIIKEQGIQVSGVVIDGNGQPLPGANILEKGTKNGTQSNFDGNFSLKITNDNAILVVSYLGFERQEVTIGNQTNITVVLKEDAASLDEVVVVGYGTVKKSDLTGAVGTIKEEEIQKQQVTRIDQALQGRLSGVQVSSIGGAPGSGTTIRIRGGNSINAGNEPLYVVDGFIGGGDLNTINPADIKSIEVLKDASSTAIYGSRGSNGVVLITTKRGKLNSVPQVTYDTNITISNPVKKLDLLSGREYAEFRNEYAIYNGVDPANVPFSDLNDIADTNWQDIMFTTGVVHNNNLSVTNGTETSNYYLGLNYLNDEGIIIGSGFKRYQLRFNIDQHLGNAFKIGASLTAARTNRDNRNASGYGILPTAPVYNDDGSFFSENQLNGFPFNNPLALEKLTLNETTGNRILGNIYAQVNLLKGLTFKSTFGFDLYTTKNNTYSSIDLPSNAFNNTGGIASVNTGFSTTIQNENTLNYDHTFNDDHNINVLAGYTYQNFKFEGLNAGTRGFSNDVSLFNALENGDQAQHSINSNESSWTLLSALFRVNYSYKGKYLLTLSGRNDGSSRLAEGNQWQFFPSVAIGWRLSDEAFIKDLDVFDNLKLRVSYGKSGSQSINPYATLASLQSGSTLIGGNEVTTFIPGGSANSSLGWEVTDQYNIGLEASFFNRGLNVEIDYYSKETTDLLLGRELPFQTGFGSRLENVGSLENKGIEFNINARIIRNENFNWQSTLTLASNKNKVTNLAGKDFLGNGTGSRLIVGESVGTFFGAKYLGVWQDGDAGIAGHLPGDPKFEDLDDNGIINVEDGQIIGNAIPDFYGGINNIFTYKDFTLTMFFDFSQGNDIYDLAGREFNTGFTTNVYGKYRNRWTPQNTGSNIPRAGSNFTNFFDSYAQQSDLVVSDGSYLRLKTLNLQYDIPLESKILKSLAVYATGTNLFTLTKYDGFTPDVNSAGTSATRRGFDSNVYPQSRSFTLGLRATF</sequence>
<keyword evidence="6 7" id="KW-0998">Cell outer membrane</keyword>
<keyword evidence="3 7" id="KW-1134">Transmembrane beta strand</keyword>
<keyword evidence="10" id="KW-1185">Reference proteome</keyword>
<dbReference type="Gene3D" id="2.40.170.20">
    <property type="entry name" value="TonB-dependent receptor, beta-barrel domain"/>
    <property type="match status" value="1"/>
</dbReference>
<dbReference type="Gene3D" id="2.170.130.10">
    <property type="entry name" value="TonB-dependent receptor, plug domain"/>
    <property type="match status" value="1"/>
</dbReference>
<dbReference type="InterPro" id="IPR036942">
    <property type="entry name" value="Beta-barrel_TonB_sf"/>
</dbReference>
<keyword evidence="4 7" id="KW-0812">Transmembrane</keyword>
<comment type="caution">
    <text evidence="9">The sequence shown here is derived from an EMBL/GenBank/DDBJ whole genome shotgun (WGS) entry which is preliminary data.</text>
</comment>
<dbReference type="Gene3D" id="2.60.40.1120">
    <property type="entry name" value="Carboxypeptidase-like, regulatory domain"/>
    <property type="match status" value="1"/>
</dbReference>
<keyword evidence="5 7" id="KW-0472">Membrane</keyword>
<reference evidence="9 10" key="1">
    <citation type="submission" date="2022-09" db="EMBL/GenBank/DDBJ databases">
        <title>Genome sequencing of Flavivirga sp. MEBiC05379.</title>
        <authorList>
            <person name="Oh H.-M."/>
            <person name="Kwon K.K."/>
            <person name="Park M.J."/>
            <person name="Yang S.-H."/>
        </authorList>
    </citation>
    <scope>NUCLEOTIDE SEQUENCE [LARGE SCALE GENOMIC DNA]</scope>
    <source>
        <strain evidence="9 10">MEBiC05379</strain>
    </source>
</reference>
<evidence type="ECO:0000313" key="10">
    <source>
        <dbReference type="Proteomes" id="UP001337305"/>
    </source>
</evidence>
<evidence type="ECO:0000256" key="7">
    <source>
        <dbReference type="PROSITE-ProRule" id="PRU01360"/>
    </source>
</evidence>
<dbReference type="Proteomes" id="UP001337305">
    <property type="component" value="Unassembled WGS sequence"/>
</dbReference>
<dbReference type="InterPro" id="IPR023996">
    <property type="entry name" value="TonB-dep_OMP_SusC/RagA"/>
</dbReference>
<protein>
    <submittedName>
        <fullName evidence="9">TonB-dependent receptor</fullName>
    </submittedName>
</protein>
<dbReference type="InterPro" id="IPR012910">
    <property type="entry name" value="Plug_dom"/>
</dbReference>
<dbReference type="NCBIfam" id="TIGR04057">
    <property type="entry name" value="SusC_RagA_signa"/>
    <property type="match status" value="1"/>
</dbReference>
<comment type="similarity">
    <text evidence="7">Belongs to the TonB-dependent receptor family.</text>
</comment>